<evidence type="ECO:0000256" key="5">
    <source>
        <dbReference type="PROSITE-ProRule" id="PRU00335"/>
    </source>
</evidence>
<dbReference type="EMBL" id="JWIR02000084">
    <property type="protein sequence ID" value="KKB34461.1"/>
    <property type="molecule type" value="Genomic_DNA"/>
</dbReference>
<evidence type="ECO:0000313" key="8">
    <source>
        <dbReference type="Proteomes" id="UP000031563"/>
    </source>
</evidence>
<dbReference type="SUPFAM" id="SSF48498">
    <property type="entry name" value="Tetracyclin repressor-like, C-terminal domain"/>
    <property type="match status" value="1"/>
</dbReference>
<reference evidence="7" key="1">
    <citation type="submission" date="2015-02" db="EMBL/GenBank/DDBJ databases">
        <title>Genome Assembly of Bacillaceae bacterium MTCC 8252.</title>
        <authorList>
            <person name="Verma A."/>
            <person name="Khatri I."/>
            <person name="Mual P."/>
            <person name="Subramanian S."/>
            <person name="Krishnamurthi S."/>
        </authorList>
    </citation>
    <scope>NUCLEOTIDE SEQUENCE [LARGE SCALE GENOMIC DNA]</scope>
    <source>
        <strain evidence="7">MTCC 8252</strain>
    </source>
</reference>
<dbReference type="InterPro" id="IPR039538">
    <property type="entry name" value="BetI_C"/>
</dbReference>
<keyword evidence="1" id="KW-0678">Repressor</keyword>
<organism evidence="7 8">
    <name type="scientific">Bacillus thermotolerans</name>
    <name type="common">Quasibacillus thermotolerans</name>
    <dbReference type="NCBI Taxonomy" id="1221996"/>
    <lineage>
        <taxon>Bacteria</taxon>
        <taxon>Bacillati</taxon>
        <taxon>Bacillota</taxon>
        <taxon>Bacilli</taxon>
        <taxon>Bacillales</taxon>
        <taxon>Bacillaceae</taxon>
        <taxon>Bacillus</taxon>
    </lineage>
</organism>
<dbReference type="PANTHER" id="PTHR43479:SF11">
    <property type="entry name" value="ACREF_ENVCD OPERON REPRESSOR-RELATED"/>
    <property type="match status" value="1"/>
</dbReference>
<dbReference type="Gene3D" id="1.10.357.10">
    <property type="entry name" value="Tetracycline Repressor, domain 2"/>
    <property type="match status" value="1"/>
</dbReference>
<dbReference type="InterPro" id="IPR036271">
    <property type="entry name" value="Tet_transcr_reg_TetR-rel_C_sf"/>
</dbReference>
<dbReference type="PRINTS" id="PR00455">
    <property type="entry name" value="HTHTETR"/>
</dbReference>
<evidence type="ECO:0000256" key="2">
    <source>
        <dbReference type="ARBA" id="ARBA00023015"/>
    </source>
</evidence>
<dbReference type="PROSITE" id="PS50977">
    <property type="entry name" value="HTH_TETR_2"/>
    <property type="match status" value="1"/>
</dbReference>
<name>A0A0F5HMD5_BACTR</name>
<protein>
    <submittedName>
        <fullName evidence="7">Regulation of the polyketide synthase operon (Pks)</fullName>
    </submittedName>
</protein>
<dbReference type="PANTHER" id="PTHR43479">
    <property type="entry name" value="ACREF/ENVCD OPERON REPRESSOR-RELATED"/>
    <property type="match status" value="1"/>
</dbReference>
<keyword evidence="3 5" id="KW-0238">DNA-binding</keyword>
<accession>A0A0F5HMD5</accession>
<keyword evidence="4" id="KW-0804">Transcription</keyword>
<evidence type="ECO:0000259" key="6">
    <source>
        <dbReference type="PROSITE" id="PS50977"/>
    </source>
</evidence>
<dbReference type="STRING" id="1221996.QY95_03895"/>
<dbReference type="GO" id="GO:0003677">
    <property type="term" value="F:DNA binding"/>
    <property type="evidence" value="ECO:0007669"/>
    <property type="project" value="UniProtKB-UniRule"/>
</dbReference>
<feature type="DNA-binding region" description="H-T-H motif" evidence="5">
    <location>
        <begin position="31"/>
        <end position="50"/>
    </location>
</feature>
<dbReference type="InterPro" id="IPR009057">
    <property type="entry name" value="Homeodomain-like_sf"/>
</dbReference>
<evidence type="ECO:0000313" key="7">
    <source>
        <dbReference type="EMBL" id="KKB34461.1"/>
    </source>
</evidence>
<dbReference type="AlphaFoldDB" id="A0A0F5HMD5"/>
<evidence type="ECO:0000256" key="3">
    <source>
        <dbReference type="ARBA" id="ARBA00023125"/>
    </source>
</evidence>
<keyword evidence="2" id="KW-0805">Transcription regulation</keyword>
<dbReference type="Proteomes" id="UP000031563">
    <property type="component" value="Unassembled WGS sequence"/>
</dbReference>
<comment type="caution">
    <text evidence="7">The sequence shown here is derived from an EMBL/GenBank/DDBJ whole genome shotgun (WGS) entry which is preliminary data.</text>
</comment>
<dbReference type="InterPro" id="IPR050624">
    <property type="entry name" value="HTH-type_Tx_Regulator"/>
</dbReference>
<dbReference type="OrthoDB" id="9816296at2"/>
<evidence type="ECO:0000256" key="1">
    <source>
        <dbReference type="ARBA" id="ARBA00022491"/>
    </source>
</evidence>
<proteinExistence type="predicted"/>
<dbReference type="InterPro" id="IPR001647">
    <property type="entry name" value="HTH_TetR"/>
</dbReference>
<sequence>MPKIVDHDHKRKIIVEAAWNIIEKEGIEKASIRRIASEAGMSTGALRHYFSNQDELLLFIMEYFLARGKERSENKSWSKNPLIAVQETLLELVPVDRDKQTETSVWLVFAIRSLTSVALNTKKDELTEGEYILMEALLEILIKAGYVNKDINIEIEKLRLSVVIEGLSIHALLRPDIFTIEKTEQIITHHLNELCNQ</sequence>
<gene>
    <name evidence="7" type="ORF">QY95_03895</name>
</gene>
<dbReference type="Pfam" id="PF00440">
    <property type="entry name" value="TetR_N"/>
    <property type="match status" value="1"/>
</dbReference>
<evidence type="ECO:0000256" key="4">
    <source>
        <dbReference type="ARBA" id="ARBA00023163"/>
    </source>
</evidence>
<feature type="domain" description="HTH tetR-type" evidence="6">
    <location>
        <begin position="8"/>
        <end position="68"/>
    </location>
</feature>
<dbReference type="SUPFAM" id="SSF46689">
    <property type="entry name" value="Homeodomain-like"/>
    <property type="match status" value="1"/>
</dbReference>
<keyword evidence="8" id="KW-1185">Reference proteome</keyword>
<dbReference type="Pfam" id="PF13977">
    <property type="entry name" value="TetR_C_6"/>
    <property type="match status" value="1"/>
</dbReference>
<dbReference type="RefSeq" id="WP_040037659.1">
    <property type="nucleotide sequence ID" value="NZ_JWIQ02000065.1"/>
</dbReference>